<dbReference type="SMART" id="SM00507">
    <property type="entry name" value="HNHc"/>
    <property type="match status" value="1"/>
</dbReference>
<organism evidence="4 5">
    <name type="scientific">Microbacterium invictum</name>
    <dbReference type="NCBI Taxonomy" id="515415"/>
    <lineage>
        <taxon>Bacteria</taxon>
        <taxon>Bacillati</taxon>
        <taxon>Actinomycetota</taxon>
        <taxon>Actinomycetes</taxon>
        <taxon>Micrococcales</taxon>
        <taxon>Microbacteriaceae</taxon>
        <taxon>Microbacterium</taxon>
    </lineage>
</organism>
<name>A0AA40SSF5_9MICO</name>
<feature type="region of interest" description="Disordered" evidence="2">
    <location>
        <begin position="253"/>
        <end position="272"/>
    </location>
</feature>
<dbReference type="RefSeq" id="WP_183500882.1">
    <property type="nucleotide sequence ID" value="NZ_BAABCO010000003.1"/>
</dbReference>
<accession>A0AA40SSF5</accession>
<dbReference type="InterPro" id="IPR003870">
    <property type="entry name" value="DUF222"/>
</dbReference>
<dbReference type="Gene3D" id="1.10.30.50">
    <property type="match status" value="1"/>
</dbReference>
<keyword evidence="5" id="KW-1185">Reference proteome</keyword>
<dbReference type="InterPro" id="IPR003615">
    <property type="entry name" value="HNH_nuc"/>
</dbReference>
<feature type="domain" description="HNH nuclease" evidence="3">
    <location>
        <begin position="366"/>
        <end position="418"/>
    </location>
</feature>
<dbReference type="GO" id="GO:0004519">
    <property type="term" value="F:endonuclease activity"/>
    <property type="evidence" value="ECO:0007669"/>
    <property type="project" value="InterPro"/>
</dbReference>
<protein>
    <recommendedName>
        <fullName evidence="3">HNH nuclease domain-containing protein</fullName>
    </recommendedName>
</protein>
<dbReference type="AlphaFoldDB" id="A0AA40SSF5"/>
<dbReference type="EMBL" id="JACIFH010000001">
    <property type="protein sequence ID" value="MBB4141401.1"/>
    <property type="molecule type" value="Genomic_DNA"/>
</dbReference>
<evidence type="ECO:0000313" key="4">
    <source>
        <dbReference type="EMBL" id="MBB4141401.1"/>
    </source>
</evidence>
<proteinExistence type="inferred from homology"/>
<dbReference type="Pfam" id="PF01844">
    <property type="entry name" value="HNH"/>
    <property type="match status" value="1"/>
</dbReference>
<dbReference type="Proteomes" id="UP000549113">
    <property type="component" value="Unassembled WGS sequence"/>
</dbReference>
<dbReference type="InterPro" id="IPR002711">
    <property type="entry name" value="HNH"/>
</dbReference>
<dbReference type="CDD" id="cd00085">
    <property type="entry name" value="HNHc"/>
    <property type="match status" value="1"/>
</dbReference>
<dbReference type="GO" id="GO:0008270">
    <property type="term" value="F:zinc ion binding"/>
    <property type="evidence" value="ECO:0007669"/>
    <property type="project" value="InterPro"/>
</dbReference>
<comment type="similarity">
    <text evidence="1">Belongs to the Rv1128c/1148c/1588c/1702c/1945/3466 family.</text>
</comment>
<evidence type="ECO:0000313" key="5">
    <source>
        <dbReference type="Proteomes" id="UP000549113"/>
    </source>
</evidence>
<dbReference type="GO" id="GO:0003676">
    <property type="term" value="F:nucleic acid binding"/>
    <property type="evidence" value="ECO:0007669"/>
    <property type="project" value="InterPro"/>
</dbReference>
<gene>
    <name evidence="4" type="ORF">BKA10_003195</name>
</gene>
<comment type="caution">
    <text evidence="4">The sequence shown here is derived from an EMBL/GenBank/DDBJ whole genome shotgun (WGS) entry which is preliminary data.</text>
</comment>
<evidence type="ECO:0000259" key="3">
    <source>
        <dbReference type="SMART" id="SM00507"/>
    </source>
</evidence>
<reference evidence="4 5" key="1">
    <citation type="submission" date="2020-08" db="EMBL/GenBank/DDBJ databases">
        <title>Sequencing the genomes of 1000 actinobacteria strains.</title>
        <authorList>
            <person name="Klenk H.-P."/>
        </authorList>
    </citation>
    <scope>NUCLEOTIDE SEQUENCE [LARGE SCALE GENOMIC DNA]</scope>
    <source>
        <strain evidence="4 5">DSM 19600</strain>
    </source>
</reference>
<sequence length="465" mass="50070">MNTLSAPIADLQQQAAQVVREGATSGVLQGVSESELANILSDLAVAQRLVEAAMVDVVGEVMRRSEGAFVADRMTSRMGCRNVGELIERLTRVAGPTASRLQKAAKAVRPVISGTTGELLEAELPELREAMVDGVVGVDGVLAIATPLKETGRRVPHEVRRQAVSVVVAEARGEGPDGSPPLSADLLRVQASAWALALDQDGAEPRERASARKRFLRLGAETPYGFPVNGMIMPEVAALLMRVHNAQHSPRSVEFVPDGADVPEPPRDDRTHGQKLHDTLATVLQVAAASGVLPTIGGAAPTLVVSVTEEELESGRGYAHAEDCEQPLSIAAALHVACSGVIQRVVSRRDGRILRISVEDRVFNRYQRRAIALRDGGCIIPGCGVPAAWSEIHHVVEHAKGGPTHTDNGVLLCWYHHRFLESIGWKIRMNAGVPEVRAPYWLDPSPKWRPVTTSPTRLRSKVLQT</sequence>
<dbReference type="Pfam" id="PF02720">
    <property type="entry name" value="DUF222"/>
    <property type="match status" value="1"/>
</dbReference>
<evidence type="ECO:0000256" key="1">
    <source>
        <dbReference type="ARBA" id="ARBA00023450"/>
    </source>
</evidence>
<evidence type="ECO:0000256" key="2">
    <source>
        <dbReference type="SAM" id="MobiDB-lite"/>
    </source>
</evidence>